<dbReference type="PANTHER" id="PTHR34220">
    <property type="entry name" value="SENSOR HISTIDINE KINASE YPDA"/>
    <property type="match status" value="1"/>
</dbReference>
<keyword evidence="2" id="KW-0067">ATP-binding</keyword>
<evidence type="ECO:0000259" key="1">
    <source>
        <dbReference type="SMART" id="SM00387"/>
    </source>
</evidence>
<dbReference type="Pfam" id="PF02518">
    <property type="entry name" value="HATPase_c"/>
    <property type="match status" value="1"/>
</dbReference>
<sequence>MRFPGKFEVRYEIAPDILSLKLLKIIIQPLVENAIKHGVSRKRGSGTIVVRGEREGDALLFEVRDDGAGFDVSELDDDGKPKRYGGGGYGVRNVDERIRLEYGAGYGVDIRSEVGVGTSSFVKVRALEP</sequence>
<dbReference type="EMBL" id="JACJVR010000019">
    <property type="protein sequence ID" value="MBB6690988.1"/>
    <property type="molecule type" value="Genomic_DNA"/>
</dbReference>
<dbReference type="PANTHER" id="PTHR34220:SF7">
    <property type="entry name" value="SENSOR HISTIDINE KINASE YPDA"/>
    <property type="match status" value="1"/>
</dbReference>
<protein>
    <submittedName>
        <fullName evidence="2">ATP-binding protein</fullName>
    </submittedName>
</protein>
<reference evidence="2 3" key="1">
    <citation type="submission" date="2020-08" db="EMBL/GenBank/DDBJ databases">
        <title>Cohnella phylogeny.</title>
        <authorList>
            <person name="Dunlap C."/>
        </authorList>
    </citation>
    <scope>NUCLEOTIDE SEQUENCE [LARGE SCALE GENOMIC DNA]</scope>
    <source>
        <strain evidence="2 3">DSM 25239</strain>
    </source>
</reference>
<dbReference type="SUPFAM" id="SSF55874">
    <property type="entry name" value="ATPase domain of HSP90 chaperone/DNA topoisomerase II/histidine kinase"/>
    <property type="match status" value="1"/>
</dbReference>
<evidence type="ECO:0000313" key="2">
    <source>
        <dbReference type="EMBL" id="MBB6690988.1"/>
    </source>
</evidence>
<name>A0A841TVC5_9BACL</name>
<dbReference type="GO" id="GO:0005524">
    <property type="term" value="F:ATP binding"/>
    <property type="evidence" value="ECO:0007669"/>
    <property type="project" value="UniProtKB-KW"/>
</dbReference>
<organism evidence="2 3">
    <name type="scientific">Cohnella xylanilytica</name>
    <dbReference type="NCBI Taxonomy" id="557555"/>
    <lineage>
        <taxon>Bacteria</taxon>
        <taxon>Bacillati</taxon>
        <taxon>Bacillota</taxon>
        <taxon>Bacilli</taxon>
        <taxon>Bacillales</taxon>
        <taxon>Paenibacillaceae</taxon>
        <taxon>Cohnella</taxon>
    </lineage>
</organism>
<proteinExistence type="predicted"/>
<dbReference type="SMART" id="SM00387">
    <property type="entry name" value="HATPase_c"/>
    <property type="match status" value="1"/>
</dbReference>
<comment type="caution">
    <text evidence="2">The sequence shown here is derived from an EMBL/GenBank/DDBJ whole genome shotgun (WGS) entry which is preliminary data.</text>
</comment>
<evidence type="ECO:0000313" key="3">
    <source>
        <dbReference type="Proteomes" id="UP000553776"/>
    </source>
</evidence>
<dbReference type="InterPro" id="IPR036890">
    <property type="entry name" value="HATPase_C_sf"/>
</dbReference>
<dbReference type="Gene3D" id="3.30.565.10">
    <property type="entry name" value="Histidine kinase-like ATPase, C-terminal domain"/>
    <property type="match status" value="1"/>
</dbReference>
<accession>A0A841TVC5</accession>
<feature type="domain" description="Histidine kinase/HSP90-like ATPase" evidence="1">
    <location>
        <begin position="18"/>
        <end position="128"/>
    </location>
</feature>
<dbReference type="InterPro" id="IPR003594">
    <property type="entry name" value="HATPase_dom"/>
</dbReference>
<keyword evidence="2" id="KW-0547">Nucleotide-binding</keyword>
<dbReference type="InterPro" id="IPR050640">
    <property type="entry name" value="Bact_2-comp_sensor_kinase"/>
</dbReference>
<keyword evidence="3" id="KW-1185">Reference proteome</keyword>
<gene>
    <name evidence="2" type="ORF">H7B90_06170</name>
</gene>
<dbReference type="Proteomes" id="UP000553776">
    <property type="component" value="Unassembled WGS sequence"/>
</dbReference>
<dbReference type="AlphaFoldDB" id="A0A841TVC5"/>